<evidence type="ECO:0000259" key="6">
    <source>
        <dbReference type="Pfam" id="PF00441"/>
    </source>
</evidence>
<evidence type="ECO:0000259" key="7">
    <source>
        <dbReference type="Pfam" id="PF02771"/>
    </source>
</evidence>
<keyword evidence="5 8" id="KW-0560">Oxidoreductase</keyword>
<dbReference type="InterPro" id="IPR036250">
    <property type="entry name" value="AcylCo_DH-like_C"/>
</dbReference>
<dbReference type="RefSeq" id="WP_236597875.1">
    <property type="nucleotide sequence ID" value="NZ_BBJZ01000017.1"/>
</dbReference>
<dbReference type="Proteomes" id="UP000255070">
    <property type="component" value="Unassembled WGS sequence"/>
</dbReference>
<gene>
    <name evidence="8" type="ORF">NCTC10698_01641</name>
</gene>
<keyword evidence="4" id="KW-0274">FAD</keyword>
<comment type="caution">
    <text evidence="8">The sequence shown here is derived from an EMBL/GenBank/DDBJ whole genome shotgun (WGS) entry which is preliminary data.</text>
</comment>
<dbReference type="Pfam" id="PF02771">
    <property type="entry name" value="Acyl-CoA_dh_N"/>
    <property type="match status" value="1"/>
</dbReference>
<dbReference type="InterPro" id="IPR013786">
    <property type="entry name" value="AcylCoA_DH/ox_N"/>
</dbReference>
<dbReference type="Gene3D" id="1.10.540.10">
    <property type="entry name" value="Acyl-CoA dehydrogenase/oxidase, N-terminal domain"/>
    <property type="match status" value="1"/>
</dbReference>
<accession>A0A8B4S146</accession>
<comment type="cofactor">
    <cofactor evidence="1">
        <name>FAD</name>
        <dbReference type="ChEBI" id="CHEBI:57692"/>
    </cofactor>
</comment>
<dbReference type="InterPro" id="IPR046373">
    <property type="entry name" value="Acyl-CoA_Oxase/DH_mid-dom_sf"/>
</dbReference>
<dbReference type="EMBL" id="UFXL01000001">
    <property type="protein sequence ID" value="SUY76466.1"/>
    <property type="molecule type" value="Genomic_DNA"/>
</dbReference>
<organism evidence="8 9">
    <name type="scientific">Comamonas testosteroni</name>
    <name type="common">Pseudomonas testosteroni</name>
    <dbReference type="NCBI Taxonomy" id="285"/>
    <lineage>
        <taxon>Bacteria</taxon>
        <taxon>Pseudomonadati</taxon>
        <taxon>Pseudomonadota</taxon>
        <taxon>Betaproteobacteria</taxon>
        <taxon>Burkholderiales</taxon>
        <taxon>Comamonadaceae</taxon>
        <taxon>Comamonas</taxon>
    </lineage>
</organism>
<sequence>MDLSLNEEQKMIAESAAVFLQEKSSTAQARKVSETEGGLDRALWREVLDMGWCSVALPEAAGGMGLGWRELVLLQEQMGYHLACVPFFDAVVAVTPLWQALSQTEQGLGVVERLAASGRICVLGMTVRGELPTAATVKVEGDALVLNGQWSQVGSGAHADVFLLPATLPCGSLGLLEVHAREEGLSVQALTTVDATRSSADVMAVNVRLTGAAVLMHGEALRSLWAQTRNLAAIGLAAEQVGVAERALNLAVDYTKERQQFGKAVGSFQGVKHRAAQMLVKVETARSAVYAAAFMADTAGDISDLSYFAAQARTDATEAALFSTRESIQLHGGVGFTWEFDPHLFFRRAQASSQRLGTVEQWRELVAVRLLDEATEDQMAEAA</sequence>
<evidence type="ECO:0000313" key="8">
    <source>
        <dbReference type="EMBL" id="SUY76466.1"/>
    </source>
</evidence>
<dbReference type="SUPFAM" id="SSF56645">
    <property type="entry name" value="Acyl-CoA dehydrogenase NM domain-like"/>
    <property type="match status" value="1"/>
</dbReference>
<dbReference type="GO" id="GO:0016937">
    <property type="term" value="F:short-chain fatty acyl-CoA dehydrogenase activity"/>
    <property type="evidence" value="ECO:0007669"/>
    <property type="project" value="UniProtKB-EC"/>
</dbReference>
<dbReference type="AlphaFoldDB" id="A0A8B4S146"/>
<keyword evidence="9" id="KW-1185">Reference proteome</keyword>
<evidence type="ECO:0000256" key="2">
    <source>
        <dbReference type="ARBA" id="ARBA00009347"/>
    </source>
</evidence>
<dbReference type="Gene3D" id="2.40.110.10">
    <property type="entry name" value="Butyryl-CoA Dehydrogenase, subunit A, domain 2"/>
    <property type="match status" value="1"/>
</dbReference>
<protein>
    <submittedName>
        <fullName evidence="8">Acyl-CoA dehydrogenase, short-chain specific</fullName>
        <ecNumber evidence="8">1.3.8.1</ecNumber>
    </submittedName>
</protein>
<dbReference type="EC" id="1.3.8.1" evidence="8"/>
<keyword evidence="3" id="KW-0285">Flavoprotein</keyword>
<dbReference type="InterPro" id="IPR009100">
    <property type="entry name" value="AcylCoA_DH/oxidase_NM_dom_sf"/>
</dbReference>
<evidence type="ECO:0000256" key="4">
    <source>
        <dbReference type="ARBA" id="ARBA00022827"/>
    </source>
</evidence>
<name>A0A8B4S146_COMTE</name>
<dbReference type="InterPro" id="IPR037069">
    <property type="entry name" value="AcylCoA_DH/ox_N_sf"/>
</dbReference>
<dbReference type="Pfam" id="PF00441">
    <property type="entry name" value="Acyl-CoA_dh_1"/>
    <property type="match status" value="1"/>
</dbReference>
<feature type="domain" description="Acyl-CoA dehydrogenase/oxidase N-terminal" evidence="7">
    <location>
        <begin position="6"/>
        <end position="86"/>
    </location>
</feature>
<proteinExistence type="inferred from homology"/>
<dbReference type="PANTHER" id="PTHR43884">
    <property type="entry name" value="ACYL-COA DEHYDROGENASE"/>
    <property type="match status" value="1"/>
</dbReference>
<dbReference type="GeneID" id="64000236"/>
<evidence type="ECO:0000256" key="1">
    <source>
        <dbReference type="ARBA" id="ARBA00001974"/>
    </source>
</evidence>
<evidence type="ECO:0000256" key="5">
    <source>
        <dbReference type="ARBA" id="ARBA00023002"/>
    </source>
</evidence>
<feature type="domain" description="Acyl-CoA dehydrogenase/oxidase C-terminal" evidence="6">
    <location>
        <begin position="230"/>
        <end position="370"/>
    </location>
</feature>
<evidence type="ECO:0000313" key="9">
    <source>
        <dbReference type="Proteomes" id="UP000255070"/>
    </source>
</evidence>
<evidence type="ECO:0000256" key="3">
    <source>
        <dbReference type="ARBA" id="ARBA00022630"/>
    </source>
</evidence>
<dbReference type="InterPro" id="IPR009075">
    <property type="entry name" value="AcylCo_DH/oxidase_C"/>
</dbReference>
<comment type="similarity">
    <text evidence="2">Belongs to the acyl-CoA dehydrogenase family.</text>
</comment>
<dbReference type="GO" id="GO:0050660">
    <property type="term" value="F:flavin adenine dinucleotide binding"/>
    <property type="evidence" value="ECO:0007669"/>
    <property type="project" value="InterPro"/>
</dbReference>
<dbReference type="Gene3D" id="1.20.140.10">
    <property type="entry name" value="Butyryl-CoA Dehydrogenase, subunit A, domain 3"/>
    <property type="match status" value="1"/>
</dbReference>
<reference evidence="8 9" key="1">
    <citation type="submission" date="2018-06" db="EMBL/GenBank/DDBJ databases">
        <authorList>
            <consortium name="Pathogen Informatics"/>
            <person name="Doyle S."/>
        </authorList>
    </citation>
    <scope>NUCLEOTIDE SEQUENCE [LARGE SCALE GENOMIC DNA]</scope>
    <source>
        <strain evidence="8 9">NCTC10698</strain>
    </source>
</reference>
<dbReference type="PANTHER" id="PTHR43884:SF20">
    <property type="entry name" value="ACYL-COA DEHYDROGENASE FADE28"/>
    <property type="match status" value="1"/>
</dbReference>
<dbReference type="SUPFAM" id="SSF47203">
    <property type="entry name" value="Acyl-CoA dehydrogenase C-terminal domain-like"/>
    <property type="match status" value="1"/>
</dbReference>